<dbReference type="Pfam" id="PF03466">
    <property type="entry name" value="LysR_substrate"/>
    <property type="match status" value="1"/>
</dbReference>
<dbReference type="InterPro" id="IPR005119">
    <property type="entry name" value="LysR_subst-bd"/>
</dbReference>
<dbReference type="PANTHER" id="PTHR30126">
    <property type="entry name" value="HTH-TYPE TRANSCRIPTIONAL REGULATOR"/>
    <property type="match status" value="1"/>
</dbReference>
<dbReference type="GO" id="GO:0003700">
    <property type="term" value="F:DNA-binding transcription factor activity"/>
    <property type="evidence" value="ECO:0007669"/>
    <property type="project" value="InterPro"/>
</dbReference>
<dbReference type="RefSeq" id="WP_013388534.1">
    <property type="nucleotide sequence ID" value="NC_014633.1"/>
</dbReference>
<feature type="domain" description="HTH lysR-type" evidence="5">
    <location>
        <begin position="1"/>
        <end position="58"/>
    </location>
</feature>
<protein>
    <submittedName>
        <fullName evidence="6">Transcriptional regulator, LysR family</fullName>
    </submittedName>
</protein>
<gene>
    <name evidence="6" type="ordered locus">Ilyop_2106</name>
</gene>
<dbReference type="Pfam" id="PF00126">
    <property type="entry name" value="HTH_1"/>
    <property type="match status" value="1"/>
</dbReference>
<keyword evidence="3" id="KW-0238">DNA-binding</keyword>
<evidence type="ECO:0000259" key="5">
    <source>
        <dbReference type="PROSITE" id="PS50931"/>
    </source>
</evidence>
<dbReference type="InterPro" id="IPR036388">
    <property type="entry name" value="WH-like_DNA-bd_sf"/>
</dbReference>
<keyword evidence="6" id="KW-0614">Plasmid</keyword>
<dbReference type="InterPro" id="IPR000847">
    <property type="entry name" value="LysR_HTH_N"/>
</dbReference>
<evidence type="ECO:0000256" key="3">
    <source>
        <dbReference type="ARBA" id="ARBA00023125"/>
    </source>
</evidence>
<dbReference type="PRINTS" id="PR00039">
    <property type="entry name" value="HTHLYSR"/>
</dbReference>
<dbReference type="KEGG" id="ipo:Ilyop_2106"/>
<keyword evidence="4" id="KW-0804">Transcription</keyword>
<name>E3HC29_ILYPC</name>
<dbReference type="SUPFAM" id="SSF46785">
    <property type="entry name" value="Winged helix' DNA-binding domain"/>
    <property type="match status" value="1"/>
</dbReference>
<dbReference type="InterPro" id="IPR036390">
    <property type="entry name" value="WH_DNA-bd_sf"/>
</dbReference>
<accession>E3HC29</accession>
<dbReference type="SUPFAM" id="SSF53850">
    <property type="entry name" value="Periplasmic binding protein-like II"/>
    <property type="match status" value="1"/>
</dbReference>
<dbReference type="Gene3D" id="1.10.10.10">
    <property type="entry name" value="Winged helix-like DNA-binding domain superfamily/Winged helix DNA-binding domain"/>
    <property type="match status" value="1"/>
</dbReference>
<dbReference type="Proteomes" id="UP000006875">
    <property type="component" value="Plasmid pILYOP01"/>
</dbReference>
<dbReference type="PROSITE" id="PS50931">
    <property type="entry name" value="HTH_LYSR"/>
    <property type="match status" value="1"/>
</dbReference>
<geneLocation type="plasmid" evidence="6 7">
    <name>pILYOP01</name>
</geneLocation>
<keyword evidence="7" id="KW-1185">Reference proteome</keyword>
<evidence type="ECO:0000256" key="2">
    <source>
        <dbReference type="ARBA" id="ARBA00023015"/>
    </source>
</evidence>
<comment type="similarity">
    <text evidence="1">Belongs to the LysR transcriptional regulatory family.</text>
</comment>
<dbReference type="HOGENOM" id="CLU_039613_6_2_0"/>
<dbReference type="OrthoDB" id="9785745at2"/>
<evidence type="ECO:0000313" key="7">
    <source>
        <dbReference type="Proteomes" id="UP000006875"/>
    </source>
</evidence>
<proteinExistence type="inferred from homology"/>
<dbReference type="CDD" id="cd05466">
    <property type="entry name" value="PBP2_LTTR_substrate"/>
    <property type="match status" value="1"/>
</dbReference>
<organism evidence="6 7">
    <name type="scientific">Ilyobacter polytropus (strain ATCC 51220 / DSM 2926 / LMG 16218 / CuHBu1)</name>
    <dbReference type="NCBI Taxonomy" id="572544"/>
    <lineage>
        <taxon>Bacteria</taxon>
        <taxon>Fusobacteriati</taxon>
        <taxon>Fusobacteriota</taxon>
        <taxon>Fusobacteriia</taxon>
        <taxon>Fusobacteriales</taxon>
        <taxon>Fusobacteriaceae</taxon>
        <taxon>Ilyobacter</taxon>
    </lineage>
</organism>
<keyword evidence="2" id="KW-0805">Transcription regulation</keyword>
<dbReference type="EMBL" id="CP002282">
    <property type="protein sequence ID" value="ADO83872.1"/>
    <property type="molecule type" value="Genomic_DNA"/>
</dbReference>
<dbReference type="Gene3D" id="3.40.190.290">
    <property type="match status" value="1"/>
</dbReference>
<evidence type="ECO:0000256" key="1">
    <source>
        <dbReference type="ARBA" id="ARBA00009437"/>
    </source>
</evidence>
<reference evidence="6 7" key="1">
    <citation type="journal article" date="2010" name="Stand. Genomic Sci.">
        <title>Complete genome sequence of Ilyobacter polytropus type strain (CuHbu1).</title>
        <authorList>
            <person name="Sikorski J."/>
            <person name="Chertkov O."/>
            <person name="Lapidus A."/>
            <person name="Nolan M."/>
            <person name="Lucas S."/>
            <person name="Del Rio T.G."/>
            <person name="Tice H."/>
            <person name="Cheng J.F."/>
            <person name="Tapia R."/>
            <person name="Han C."/>
            <person name="Goodwin L."/>
            <person name="Pitluck S."/>
            <person name="Liolios K."/>
            <person name="Ivanova N."/>
            <person name="Mavromatis K."/>
            <person name="Mikhailova N."/>
            <person name="Pati A."/>
            <person name="Chen A."/>
            <person name="Palaniappan K."/>
            <person name="Land M."/>
            <person name="Hauser L."/>
            <person name="Chang Y.J."/>
            <person name="Jeffries C.D."/>
            <person name="Brambilla E."/>
            <person name="Yasawong M."/>
            <person name="Rohde M."/>
            <person name="Pukall R."/>
            <person name="Spring S."/>
            <person name="Goker M."/>
            <person name="Woyke T."/>
            <person name="Bristow J."/>
            <person name="Eisen J.A."/>
            <person name="Markowitz V."/>
            <person name="Hugenholtz P."/>
            <person name="Kyrpides N.C."/>
            <person name="Klenk H.P."/>
        </authorList>
    </citation>
    <scope>NUCLEOTIDE SEQUENCE [LARGE SCALE GENOMIC DNA]</scope>
    <source>
        <strain evidence="7">ATCC 51220 / DSM 2926 / LMG 16218 / CuHBu1</strain>
        <plasmid evidence="7">pILYOP01</plasmid>
    </source>
</reference>
<dbReference type="AlphaFoldDB" id="E3HC29"/>
<evidence type="ECO:0000313" key="6">
    <source>
        <dbReference type="EMBL" id="ADO83872.1"/>
    </source>
</evidence>
<dbReference type="PANTHER" id="PTHR30126:SF78">
    <property type="entry name" value="HTH LYSR-TYPE DOMAIN-CONTAINING PROTEIN"/>
    <property type="match status" value="1"/>
</dbReference>
<sequence length="288" mass="33708">MMDRDWELISVLYQEKNITKASAKLYISQPAVTKRLQMIESKLGVQIVERGRKGVHFTPEGEYLVKCAEEMRARMREIMSNLSSMTKEVKGVIKIGASNNFARKTLPKILSEYQERYPDVKFEISTGWSSEIFKLLCNKEIEVAFIRGEYKWSQGEKLLFQEKLFAINSEKIKIEDLPKFKKIEYNCDIKLKSILDNWWRENFSDHSLKGLMVDRSDTCKEMVMQGLGFALVPSTILKENDKLFKLELLDKNGEFLKRNTKMLYYENFKETNLGKTFLEIVDAIDFKN</sequence>
<dbReference type="GO" id="GO:0000976">
    <property type="term" value="F:transcription cis-regulatory region binding"/>
    <property type="evidence" value="ECO:0007669"/>
    <property type="project" value="TreeGrafter"/>
</dbReference>
<evidence type="ECO:0000256" key="4">
    <source>
        <dbReference type="ARBA" id="ARBA00023163"/>
    </source>
</evidence>